<dbReference type="GO" id="GO:0016020">
    <property type="term" value="C:membrane"/>
    <property type="evidence" value="ECO:0007669"/>
    <property type="project" value="InterPro"/>
</dbReference>
<name>A0A553NNW5_TIGCA</name>
<dbReference type="GO" id="GO:0006811">
    <property type="term" value="P:monoatomic ion transport"/>
    <property type="evidence" value="ECO:0007669"/>
    <property type="project" value="InterPro"/>
</dbReference>
<evidence type="ECO:0000313" key="3">
    <source>
        <dbReference type="EMBL" id="TRY67125.1"/>
    </source>
</evidence>
<dbReference type="Proteomes" id="UP000318571">
    <property type="component" value="Chromosome 4"/>
</dbReference>
<feature type="transmembrane region" description="Helical" evidence="1">
    <location>
        <begin position="20"/>
        <end position="44"/>
    </location>
</feature>
<evidence type="ECO:0000256" key="1">
    <source>
        <dbReference type="SAM" id="Phobius"/>
    </source>
</evidence>
<keyword evidence="1" id="KW-0812">Transmembrane</keyword>
<dbReference type="InterPro" id="IPR006029">
    <property type="entry name" value="Neurotrans-gated_channel_TM"/>
</dbReference>
<feature type="domain" description="Neurotransmitter-gated ion-channel transmembrane" evidence="2">
    <location>
        <begin position="1"/>
        <end position="58"/>
    </location>
</feature>
<evidence type="ECO:0000259" key="2">
    <source>
        <dbReference type="Pfam" id="PF02932"/>
    </source>
</evidence>
<sequence>MLAIAEKMPETSESIPLIGIYLTSVMAITCVSVIMTVTVLNFFYRGPTLTHVPVWAQK</sequence>
<dbReference type="InterPro" id="IPR038050">
    <property type="entry name" value="Neuro_actylchol_rec"/>
</dbReference>
<keyword evidence="1" id="KW-0472">Membrane</keyword>
<reference evidence="3 4" key="1">
    <citation type="journal article" date="2018" name="Nat. Ecol. Evol.">
        <title>Genomic signatures of mitonuclear coevolution across populations of Tigriopus californicus.</title>
        <authorList>
            <person name="Barreto F.S."/>
            <person name="Watson E.T."/>
            <person name="Lima T.G."/>
            <person name="Willett C.S."/>
            <person name="Edmands S."/>
            <person name="Li W."/>
            <person name="Burton R.S."/>
        </authorList>
    </citation>
    <scope>NUCLEOTIDE SEQUENCE [LARGE SCALE GENOMIC DNA]</scope>
    <source>
        <strain evidence="3 4">San Diego</strain>
    </source>
</reference>
<dbReference type="Gene3D" id="1.20.58.390">
    <property type="entry name" value="Neurotransmitter-gated ion-channel transmembrane domain"/>
    <property type="match status" value="1"/>
</dbReference>
<evidence type="ECO:0000313" key="4">
    <source>
        <dbReference type="Proteomes" id="UP000318571"/>
    </source>
</evidence>
<dbReference type="SUPFAM" id="SSF90112">
    <property type="entry name" value="Neurotransmitter-gated ion-channel transmembrane pore"/>
    <property type="match status" value="1"/>
</dbReference>
<keyword evidence="1" id="KW-1133">Transmembrane helix</keyword>
<protein>
    <recommendedName>
        <fullName evidence="2">Neurotransmitter-gated ion-channel transmembrane domain-containing protein</fullName>
    </recommendedName>
</protein>
<gene>
    <name evidence="3" type="ORF">TCAL_13124</name>
</gene>
<dbReference type="InterPro" id="IPR036719">
    <property type="entry name" value="Neuro-gated_channel_TM_sf"/>
</dbReference>
<keyword evidence="4" id="KW-1185">Reference proteome</keyword>
<comment type="caution">
    <text evidence="3">The sequence shown here is derived from an EMBL/GenBank/DDBJ whole genome shotgun (WGS) entry which is preliminary data.</text>
</comment>
<dbReference type="STRING" id="6832.A0A553NNW5"/>
<accession>A0A553NNW5</accession>
<dbReference type="EMBL" id="VCGU01000011">
    <property type="protein sequence ID" value="TRY67125.1"/>
    <property type="molecule type" value="Genomic_DNA"/>
</dbReference>
<dbReference type="AlphaFoldDB" id="A0A553NNW5"/>
<dbReference type="Pfam" id="PF02932">
    <property type="entry name" value="Neur_chan_memb"/>
    <property type="match status" value="1"/>
</dbReference>
<organism evidence="3 4">
    <name type="scientific">Tigriopus californicus</name>
    <name type="common">Marine copepod</name>
    <dbReference type="NCBI Taxonomy" id="6832"/>
    <lineage>
        <taxon>Eukaryota</taxon>
        <taxon>Metazoa</taxon>
        <taxon>Ecdysozoa</taxon>
        <taxon>Arthropoda</taxon>
        <taxon>Crustacea</taxon>
        <taxon>Multicrustacea</taxon>
        <taxon>Hexanauplia</taxon>
        <taxon>Copepoda</taxon>
        <taxon>Harpacticoida</taxon>
        <taxon>Harpacticidae</taxon>
        <taxon>Tigriopus</taxon>
    </lineage>
</organism>
<proteinExistence type="predicted"/>